<dbReference type="Pfam" id="PF24931">
    <property type="entry name" value="ACT_ACR9_3rd"/>
    <property type="match status" value="1"/>
</dbReference>
<dbReference type="EMBL" id="UOGL01000571">
    <property type="protein sequence ID" value="VAX41615.1"/>
    <property type="molecule type" value="Genomic_DNA"/>
</dbReference>
<dbReference type="Gene3D" id="1.10.3090.10">
    <property type="entry name" value="cca-adding enzyme, domain 2"/>
    <property type="match status" value="1"/>
</dbReference>
<dbReference type="AlphaFoldDB" id="A0A3B1E5Y3"/>
<dbReference type="CDD" id="cd05401">
    <property type="entry name" value="NT_GlnE_GlnD_like"/>
    <property type="match status" value="1"/>
</dbReference>
<accession>A0A3B1E5Y3</accession>
<dbReference type="CDD" id="cd04899">
    <property type="entry name" value="ACT_ACR-UUR-like_2"/>
    <property type="match status" value="1"/>
</dbReference>
<dbReference type="CDD" id="cd04873">
    <property type="entry name" value="ACT_UUR-ACR-like"/>
    <property type="match status" value="1"/>
</dbReference>
<dbReference type="PANTHER" id="PTHR47320:SF1">
    <property type="entry name" value="BIFUNCTIONAL URIDYLYLTRANSFERASE_URIDYLYL-REMOVING ENZYME"/>
    <property type="match status" value="1"/>
</dbReference>
<protein>
    <submittedName>
        <fullName evidence="9">[Protein-PII] uridylyltransferase / [Protein-PII]-UMP uridylyl-removing enzyme</fullName>
        <ecNumber evidence="9">2.7.7.59</ecNumber>
    </submittedName>
</protein>
<dbReference type="GO" id="GO:0008773">
    <property type="term" value="F:[protein-PII] uridylyltransferase activity"/>
    <property type="evidence" value="ECO:0007669"/>
    <property type="project" value="UniProtKB-EC"/>
</dbReference>
<keyword evidence="4" id="KW-0378">Hydrolase</keyword>
<evidence type="ECO:0000256" key="4">
    <source>
        <dbReference type="ARBA" id="ARBA00022801"/>
    </source>
</evidence>
<dbReference type="SUPFAM" id="SSF81891">
    <property type="entry name" value="Poly A polymerase C-terminal region-like"/>
    <property type="match status" value="1"/>
</dbReference>
<gene>
    <name evidence="9" type="ORF">MNBD_PLANCTO02-3286</name>
</gene>
<dbReference type="SUPFAM" id="SSF81301">
    <property type="entry name" value="Nucleotidyltransferase"/>
    <property type="match status" value="1"/>
</dbReference>
<organism evidence="9">
    <name type="scientific">hydrothermal vent metagenome</name>
    <dbReference type="NCBI Taxonomy" id="652676"/>
    <lineage>
        <taxon>unclassified sequences</taxon>
        <taxon>metagenomes</taxon>
        <taxon>ecological metagenomes</taxon>
    </lineage>
</organism>
<keyword evidence="1 9" id="KW-0808">Transferase</keyword>
<dbReference type="InterPro" id="IPR013546">
    <property type="entry name" value="PII_UdlTrfase/GS_AdlTrfase"/>
</dbReference>
<evidence type="ECO:0000256" key="5">
    <source>
        <dbReference type="ARBA" id="ARBA00022842"/>
    </source>
</evidence>
<evidence type="ECO:0000313" key="9">
    <source>
        <dbReference type="EMBL" id="VAX41615.1"/>
    </source>
</evidence>
<proteinExistence type="inferred from homology"/>
<dbReference type="InterPro" id="IPR010043">
    <property type="entry name" value="UTase/UR"/>
</dbReference>
<dbReference type="InterPro" id="IPR006674">
    <property type="entry name" value="HD_domain"/>
</dbReference>
<keyword evidence="6" id="KW-0511">Multifunctional enzyme</keyword>
<dbReference type="Pfam" id="PF08335">
    <property type="entry name" value="GlnD_UR_UTase"/>
    <property type="match status" value="1"/>
</dbReference>
<dbReference type="InterPro" id="IPR003607">
    <property type="entry name" value="HD/PDEase_dom"/>
</dbReference>
<reference evidence="9" key="1">
    <citation type="submission" date="2018-06" db="EMBL/GenBank/DDBJ databases">
        <authorList>
            <person name="Zhirakovskaya E."/>
        </authorList>
    </citation>
    <scope>NUCLEOTIDE SEQUENCE</scope>
</reference>
<feature type="domain" description="HD" evidence="8">
    <location>
        <begin position="454"/>
        <end position="571"/>
    </location>
</feature>
<dbReference type="SUPFAM" id="SSF81593">
    <property type="entry name" value="Nucleotidyltransferase substrate binding subunit/domain"/>
    <property type="match status" value="1"/>
</dbReference>
<keyword evidence="3" id="KW-0677">Repeat</keyword>
<dbReference type="GO" id="GO:0016787">
    <property type="term" value="F:hydrolase activity"/>
    <property type="evidence" value="ECO:0007669"/>
    <property type="project" value="UniProtKB-KW"/>
</dbReference>
<dbReference type="InterPro" id="IPR002912">
    <property type="entry name" value="ACT_dom"/>
</dbReference>
<name>A0A3B1E5Y3_9ZZZZ</name>
<dbReference type="InterPro" id="IPR045865">
    <property type="entry name" value="ACT-like_dom_sf"/>
</dbReference>
<evidence type="ECO:0000256" key="3">
    <source>
        <dbReference type="ARBA" id="ARBA00022737"/>
    </source>
</evidence>
<dbReference type="NCBIfam" id="TIGR01693">
    <property type="entry name" value="UTase_glnD"/>
    <property type="match status" value="1"/>
</dbReference>
<dbReference type="SMART" id="SM00471">
    <property type="entry name" value="HDc"/>
    <property type="match status" value="1"/>
</dbReference>
<dbReference type="PANTHER" id="PTHR47320">
    <property type="entry name" value="BIFUNCTIONAL URIDYLYLTRANSFERASE/URIDYLYL-REMOVING ENZYME"/>
    <property type="match status" value="1"/>
</dbReference>
<evidence type="ECO:0000256" key="1">
    <source>
        <dbReference type="ARBA" id="ARBA00022679"/>
    </source>
</evidence>
<sequence length="892" mass="101394">MTSPQLPSTEFKAEVASIRSQTSCLFVESETGEEIARTISLATDSILHTLLDKNLANFSPDEIELIGQHSAVIAVGGSGRGGLAPYSDTDLLFLYRAPARDLFSELTSNVVRDCWDADIKLGHSLRTVEECLSLAKKEIEVATALVEARLLWGDEKLFDELTTKFQKQVTGYGKNYFIRTCIDSRNAERAELGMSPSQLEPNVKCSSGGLRDLHLIRWIAFAEYGTTNLKELQEQEAITKDDFQMLTAAHEFLLRIRINLHLKAQREQDVLTRDDQLRITKERKIRGEDGQRAVEKFMQGYFQQSTAVAKFCKHFEAIHLPRTFSSKISRLFSSTFPNGHYRFANQEIDIPPHLREAFCGTFDQVLRVYRTAALHGVVPTASLTEEIKKRCQSFSREEISSENSLLFLDILRCSEGLGLVLRNMYDTGLLEIVIPDFTRTRCLLQFNQYHSYTVDEHTLLAVESAIDFEKRDSPLGITSRQLKHKKLLHLALLLHDLGKGFEEDHSDVGKRIAERIGVRLHLTEREQSVLTFLVHKHLMMSHLAFRRDLHDPGLLHQLTHDVGSAETLRMLYVLSAADLTAVGPGVFTNWKEELLTELFERSILILSGKQSPFDEEERIKQIKQHVVKTIVPLHSNQTEEYWEDWITQQLDAFAPHYLGNNSPQQIASDLQAIQQLTAGEVNVGCSYDPETAITEYTVIAHPDVSQGCFHRLTGLLTARRLEILTAEISTTLEGTIVDRFRVMDRDFSGDVPEFRQQEIIKGLKNSLTQPTKTALLFQKHMRFSDDQIITVSNLPMRVVIDNDSSQFCTIVDVFAHDRRGLLFTVARAIHKMNLSIILAKISTHVDQVVDVFYIKDSHGRKIVNAERLETIREELLCCIEKFETDGYLKFSS</sequence>
<evidence type="ECO:0000259" key="8">
    <source>
        <dbReference type="PROSITE" id="PS51831"/>
    </source>
</evidence>
<dbReference type="PIRSF" id="PIRSF006288">
    <property type="entry name" value="PII_uridyltransf"/>
    <property type="match status" value="1"/>
</dbReference>
<dbReference type="HAMAP" id="MF_00277">
    <property type="entry name" value="PII_uridylyl_transf"/>
    <property type="match status" value="1"/>
</dbReference>
<dbReference type="EC" id="2.7.7.59" evidence="9"/>
<evidence type="ECO:0000256" key="2">
    <source>
        <dbReference type="ARBA" id="ARBA00022695"/>
    </source>
</evidence>
<keyword evidence="5" id="KW-0460">Magnesium</keyword>
<feature type="domain" description="ACT" evidence="7">
    <location>
        <begin position="810"/>
        <end position="892"/>
    </location>
</feature>
<evidence type="ECO:0000256" key="6">
    <source>
        <dbReference type="ARBA" id="ARBA00023268"/>
    </source>
</evidence>
<dbReference type="SUPFAM" id="SSF55021">
    <property type="entry name" value="ACT-like"/>
    <property type="match status" value="1"/>
</dbReference>
<dbReference type="PROSITE" id="PS51671">
    <property type="entry name" value="ACT"/>
    <property type="match status" value="1"/>
</dbReference>
<evidence type="ECO:0000259" key="7">
    <source>
        <dbReference type="PROSITE" id="PS51671"/>
    </source>
</evidence>
<keyword evidence="2 9" id="KW-0548">Nucleotidyltransferase</keyword>
<dbReference type="InterPro" id="IPR043519">
    <property type="entry name" value="NT_sf"/>
</dbReference>
<dbReference type="PROSITE" id="PS51831">
    <property type="entry name" value="HD"/>
    <property type="match status" value="1"/>
</dbReference>